<evidence type="ECO:0008006" key="3">
    <source>
        <dbReference type="Google" id="ProtNLM"/>
    </source>
</evidence>
<protein>
    <recommendedName>
        <fullName evidence="3">DUF3013 domain-containing protein</fullName>
    </recommendedName>
</protein>
<dbReference type="GeneID" id="98568886"/>
<reference evidence="1 2" key="1">
    <citation type="submission" date="2017-05" db="EMBL/GenBank/DDBJ databases">
        <title>Vagococcus spp. assemblies.</title>
        <authorList>
            <person name="Gulvik C.A."/>
        </authorList>
    </citation>
    <scope>NUCLEOTIDE SEQUENCE [LARGE SCALE GENOMIC DNA]</scope>
    <source>
        <strain evidence="1 2">NCFB 2777</strain>
    </source>
</reference>
<dbReference type="RefSeq" id="WP_126781068.1">
    <property type="nucleotide sequence ID" value="NZ_NGJU01000017.1"/>
</dbReference>
<dbReference type="InterPro" id="IPR021380">
    <property type="entry name" value="DUF3013"/>
</dbReference>
<name>A0A429ZK56_9ENTE</name>
<comment type="caution">
    <text evidence="1">The sequence shown here is derived from an EMBL/GenBank/DDBJ whole genome shotgun (WGS) entry which is preliminary data.</text>
</comment>
<dbReference type="AlphaFoldDB" id="A0A429ZK56"/>
<evidence type="ECO:0000313" key="2">
    <source>
        <dbReference type="Proteomes" id="UP000287239"/>
    </source>
</evidence>
<dbReference type="Gene3D" id="3.40.50.11250">
    <property type="entry name" value="Protein of unknown function DUF3013"/>
    <property type="match status" value="1"/>
</dbReference>
<accession>A0A429ZK56</accession>
<organism evidence="1 2">
    <name type="scientific">Vagococcus salmoninarum</name>
    <dbReference type="NCBI Taxonomy" id="2739"/>
    <lineage>
        <taxon>Bacteria</taxon>
        <taxon>Bacillati</taxon>
        <taxon>Bacillota</taxon>
        <taxon>Bacilli</taxon>
        <taxon>Lactobacillales</taxon>
        <taxon>Enterococcaceae</taxon>
        <taxon>Vagococcus</taxon>
    </lineage>
</organism>
<sequence>MKKENMLTFLEKQLEKHLGEYDFAIDWDTKNHRVEVIAVLYAQNQEAAEITDTEGVQSEEEVIEFEDSLIIYDPSKGSETDEEYLAAIPYEGKKGLPKTTIMTIAKYLGQVMTEGESDLIDFLNNEDQEVFELKWDQAAYEKMLSEATGPRDYVAYPKY</sequence>
<evidence type="ECO:0000313" key="1">
    <source>
        <dbReference type="EMBL" id="RST94039.1"/>
    </source>
</evidence>
<dbReference type="Pfam" id="PF11217">
    <property type="entry name" value="DUF3013"/>
    <property type="match status" value="1"/>
</dbReference>
<dbReference type="Proteomes" id="UP000287239">
    <property type="component" value="Unassembled WGS sequence"/>
</dbReference>
<dbReference type="EMBL" id="NGJU01000017">
    <property type="protein sequence ID" value="RST94039.1"/>
    <property type="molecule type" value="Genomic_DNA"/>
</dbReference>
<proteinExistence type="predicted"/>
<dbReference type="OrthoDB" id="2165293at2"/>
<gene>
    <name evidence="1" type="ORF">CBF35_10920</name>
</gene>
<keyword evidence="2" id="KW-1185">Reference proteome</keyword>